<organism evidence="2 3">
    <name type="scientific">Pseudomonas qingdaonensis</name>
    <dbReference type="NCBI Taxonomy" id="2056231"/>
    <lineage>
        <taxon>Bacteria</taxon>
        <taxon>Pseudomonadati</taxon>
        <taxon>Pseudomonadota</taxon>
        <taxon>Gammaproteobacteria</taxon>
        <taxon>Pseudomonadales</taxon>
        <taxon>Pseudomonadaceae</taxon>
        <taxon>Pseudomonas</taxon>
    </lineage>
</organism>
<dbReference type="NCBIfam" id="TIGR02448">
    <property type="entry name" value="conserverd hypothetical protein"/>
    <property type="match status" value="1"/>
</dbReference>
<dbReference type="Proteomes" id="UP000678154">
    <property type="component" value="Chromosome"/>
</dbReference>
<evidence type="ECO:0000313" key="3">
    <source>
        <dbReference type="Proteomes" id="UP000678154"/>
    </source>
</evidence>
<reference evidence="2 3" key="1">
    <citation type="journal article" date="2016" name="J. Hazard. Mater.">
        <title>A newly isolated Pseudomonas putida S-1 strain for batch-mode-propanethiol degradation and continuous treatment of propanethiol-containing waste gas.</title>
        <authorList>
            <person name="Chen D.Z."/>
            <person name="Sun Y.M."/>
            <person name="Han L.M."/>
            <person name="Chen J."/>
            <person name="Ye J.X."/>
            <person name="Chen J.M."/>
        </authorList>
    </citation>
    <scope>NUCLEOTIDE SEQUENCE [LARGE SCALE GENOMIC DNA]</scope>
    <source>
        <strain evidence="2 3">S-1</strain>
    </source>
</reference>
<dbReference type="Pfam" id="PF09498">
    <property type="entry name" value="DUF2388"/>
    <property type="match status" value="1"/>
</dbReference>
<proteinExistence type="predicted"/>
<name>A0ABX8DLZ5_9PSED</name>
<protein>
    <submittedName>
        <fullName evidence="2">DUF2388 domain-containing protein</fullName>
    </submittedName>
</protein>
<dbReference type="InterPro" id="IPR012661">
    <property type="entry name" value="CHP02448"/>
</dbReference>
<gene>
    <name evidence="2" type="ORF">KH389_17165</name>
</gene>
<sequence length="121" mass="12612">MRHLLAAIVLGFSCSLPALAGDGRAVEPTFLGVIVTSSLAVTLFPVTLTEDAEASSRNSSKNQDRKIVDARNDAAAYVASDGAILGVELQAALSALRPASTVITEDEMQLARAILAYQPAN</sequence>
<keyword evidence="1" id="KW-0732">Signal</keyword>
<dbReference type="GeneID" id="87481997"/>
<evidence type="ECO:0000313" key="2">
    <source>
        <dbReference type="EMBL" id="QVL17142.1"/>
    </source>
</evidence>
<dbReference type="EMBL" id="CP074676">
    <property type="protein sequence ID" value="QVL17142.1"/>
    <property type="molecule type" value="Genomic_DNA"/>
</dbReference>
<evidence type="ECO:0000256" key="1">
    <source>
        <dbReference type="SAM" id="SignalP"/>
    </source>
</evidence>
<feature type="signal peptide" evidence="1">
    <location>
        <begin position="1"/>
        <end position="20"/>
    </location>
</feature>
<feature type="chain" id="PRO_5045777026" evidence="1">
    <location>
        <begin position="21"/>
        <end position="121"/>
    </location>
</feature>
<keyword evidence="3" id="KW-1185">Reference proteome</keyword>
<dbReference type="RefSeq" id="WP_213605868.1">
    <property type="nucleotide sequence ID" value="NZ_CP074676.1"/>
</dbReference>
<accession>A0ABX8DLZ5</accession>